<dbReference type="Pfam" id="PF00012">
    <property type="entry name" value="HSP70"/>
    <property type="match status" value="1"/>
</dbReference>
<dbReference type="Proteomes" id="UP000578449">
    <property type="component" value="Unassembled WGS sequence"/>
</dbReference>
<dbReference type="NCBIfam" id="NF001413">
    <property type="entry name" value="PRK00290.1"/>
    <property type="match status" value="1"/>
</dbReference>
<evidence type="ECO:0000256" key="4">
    <source>
        <dbReference type="ARBA" id="ARBA00022840"/>
    </source>
</evidence>
<dbReference type="GO" id="GO:0140662">
    <property type="term" value="F:ATP-dependent protein folding chaperone"/>
    <property type="evidence" value="ECO:0007669"/>
    <property type="project" value="InterPro"/>
</dbReference>
<dbReference type="CDD" id="cd10234">
    <property type="entry name" value="ASKHA_NBD_HSP70_DnaK-like"/>
    <property type="match status" value="1"/>
</dbReference>
<feature type="compositionally biased region" description="Acidic residues" evidence="9">
    <location>
        <begin position="607"/>
        <end position="616"/>
    </location>
</feature>
<comment type="induction">
    <text evidence="7">By stress conditions e.g. heat shock.</text>
</comment>
<keyword evidence="5 7" id="KW-0346">Stress response</keyword>
<keyword evidence="2 7" id="KW-0597">Phosphoprotein</keyword>
<evidence type="ECO:0000256" key="2">
    <source>
        <dbReference type="ARBA" id="ARBA00022553"/>
    </source>
</evidence>
<dbReference type="SUPFAM" id="SSF100934">
    <property type="entry name" value="Heat shock protein 70kD (HSP70), C-terminal subdomain"/>
    <property type="match status" value="1"/>
</dbReference>
<dbReference type="EMBL" id="JACHGN010000020">
    <property type="protein sequence ID" value="MBB5137782.1"/>
    <property type="molecule type" value="Genomic_DNA"/>
</dbReference>
<evidence type="ECO:0000256" key="1">
    <source>
        <dbReference type="ARBA" id="ARBA00007381"/>
    </source>
</evidence>
<dbReference type="InterPro" id="IPR012725">
    <property type="entry name" value="Chaperone_DnaK"/>
</dbReference>
<keyword evidence="11" id="KW-1185">Reference proteome</keyword>
<evidence type="ECO:0000256" key="7">
    <source>
        <dbReference type="HAMAP-Rule" id="MF_00332"/>
    </source>
</evidence>
<comment type="function">
    <text evidence="7">Acts as a chaperone.</text>
</comment>
<name>A0A840PF33_9ACTN</name>
<dbReference type="Gene3D" id="3.30.420.40">
    <property type="match status" value="2"/>
</dbReference>
<evidence type="ECO:0000313" key="11">
    <source>
        <dbReference type="Proteomes" id="UP000578449"/>
    </source>
</evidence>
<dbReference type="InterPro" id="IPR043129">
    <property type="entry name" value="ATPase_NBD"/>
</dbReference>
<dbReference type="InterPro" id="IPR013126">
    <property type="entry name" value="Hsp_70_fam"/>
</dbReference>
<dbReference type="FunFam" id="3.90.640.10:FF:000003">
    <property type="entry name" value="Molecular chaperone DnaK"/>
    <property type="match status" value="1"/>
</dbReference>
<dbReference type="NCBIfam" id="TIGR02350">
    <property type="entry name" value="prok_dnaK"/>
    <property type="match status" value="1"/>
</dbReference>
<dbReference type="GO" id="GO:0005524">
    <property type="term" value="F:ATP binding"/>
    <property type="evidence" value="ECO:0007669"/>
    <property type="project" value="UniProtKB-UniRule"/>
</dbReference>
<dbReference type="PROSITE" id="PS00329">
    <property type="entry name" value="HSP70_2"/>
    <property type="match status" value="1"/>
</dbReference>
<reference evidence="10 11" key="1">
    <citation type="submission" date="2020-08" db="EMBL/GenBank/DDBJ databases">
        <title>Genomic Encyclopedia of Type Strains, Phase IV (KMG-IV): sequencing the most valuable type-strain genomes for metagenomic binning, comparative biology and taxonomic classification.</title>
        <authorList>
            <person name="Goeker M."/>
        </authorList>
    </citation>
    <scope>NUCLEOTIDE SEQUENCE [LARGE SCALE GENOMIC DNA]</scope>
    <source>
        <strain evidence="10 11">DSM 45615</strain>
    </source>
</reference>
<dbReference type="SUPFAM" id="SSF53067">
    <property type="entry name" value="Actin-like ATPase domain"/>
    <property type="match status" value="2"/>
</dbReference>
<evidence type="ECO:0000256" key="9">
    <source>
        <dbReference type="SAM" id="MobiDB-lite"/>
    </source>
</evidence>
<dbReference type="FunFam" id="2.60.34.10:FF:000014">
    <property type="entry name" value="Chaperone protein DnaK HSP70"/>
    <property type="match status" value="1"/>
</dbReference>
<organism evidence="10 11">
    <name type="scientific">Thermocatellispora tengchongensis</name>
    <dbReference type="NCBI Taxonomy" id="1073253"/>
    <lineage>
        <taxon>Bacteria</taxon>
        <taxon>Bacillati</taxon>
        <taxon>Actinomycetota</taxon>
        <taxon>Actinomycetes</taxon>
        <taxon>Streptosporangiales</taxon>
        <taxon>Streptosporangiaceae</taxon>
        <taxon>Thermocatellispora</taxon>
    </lineage>
</organism>
<dbReference type="PRINTS" id="PR00301">
    <property type="entry name" value="HEATSHOCK70"/>
</dbReference>
<evidence type="ECO:0000313" key="10">
    <source>
        <dbReference type="EMBL" id="MBB5137782.1"/>
    </source>
</evidence>
<dbReference type="PROSITE" id="PS01036">
    <property type="entry name" value="HSP70_3"/>
    <property type="match status" value="1"/>
</dbReference>
<sequence>MTRPVGIDLGTTNSVVCVLEAGEPTVVTNTEGSRTTPSVVAFAKSGEVLVGEIAKRQAVTNVERTARSVKRHMGDAAWRFPETGSINGKRYTAQEISARVLQKLKRDAEAYLGEHVTEAVITVPAYFDDAQRTATKEAGEIAGLKVLRIINEPTAAALAYGLDKENDQSILVFDLGGGTFDVSLLSIGEGVVEVKATAGDTHLGGDDWDQRIVDHLVTQFKNAHGVDLSKDKMAMQRMREAAERAKIELSSTSETSISLPYITASDQGPLHMDEKLTRVQFQRLTQDLLERCKGPFHQAIGDARLQTSDIDHVILVGGATRMPAVVDLVRELTGGKEPHKGVNPDEVVAIGAALQAGVLKGEVKDVLLLDVTPLSLGIETKGGIMTKLIERNTTIPTRRSEVFTTAEDNQPSVAIQVYQGEREIAAYNKKLGMFELTGLPPAPRGVPQIEVAFDIDANGIMNVSAKDLGTGREQSIVITGGSALPKDDIDRMVREAERHAEEDRRRREEAETRNNAETLVYSTERLLRDNPDKVPADVKSEVEAALADLKDKLKGDDVNAIRQATEKAAATAQKIGQAIYAQTRSTAPGGSTGTGAGAGDQHKAGEEEVVEAEIVDEDKHQEGER</sequence>
<dbReference type="AlphaFoldDB" id="A0A840PF33"/>
<dbReference type="Gene3D" id="1.20.1270.10">
    <property type="match status" value="1"/>
</dbReference>
<evidence type="ECO:0000256" key="3">
    <source>
        <dbReference type="ARBA" id="ARBA00022741"/>
    </source>
</evidence>
<comment type="caution">
    <text evidence="10">The sequence shown here is derived from an EMBL/GenBank/DDBJ whole genome shotgun (WGS) entry which is preliminary data.</text>
</comment>
<feature type="region of interest" description="Disordered" evidence="9">
    <location>
        <begin position="582"/>
        <end position="625"/>
    </location>
</feature>
<protein>
    <recommendedName>
        <fullName evidence="7">Chaperone protein DnaK</fullName>
    </recommendedName>
    <alternativeName>
        <fullName evidence="7">HSP70</fullName>
    </alternativeName>
    <alternativeName>
        <fullName evidence="7">Heat shock 70 kDa protein</fullName>
    </alternativeName>
    <alternativeName>
        <fullName evidence="7">Heat shock protein 70</fullName>
    </alternativeName>
</protein>
<keyword evidence="4 7" id="KW-0067">ATP-binding</keyword>
<dbReference type="FunFam" id="3.30.420.40:FF:000071">
    <property type="entry name" value="Molecular chaperone DnaK"/>
    <property type="match status" value="1"/>
</dbReference>
<comment type="similarity">
    <text evidence="1 7 8">Belongs to the heat shock protein 70 family.</text>
</comment>
<dbReference type="PANTHER" id="PTHR19375">
    <property type="entry name" value="HEAT SHOCK PROTEIN 70KDA"/>
    <property type="match status" value="1"/>
</dbReference>
<dbReference type="SUPFAM" id="SSF100920">
    <property type="entry name" value="Heat shock protein 70kD (HSP70), peptide-binding domain"/>
    <property type="match status" value="1"/>
</dbReference>
<dbReference type="FunFam" id="1.20.1270.10:FF:000001">
    <property type="entry name" value="Molecular chaperone DnaK"/>
    <property type="match status" value="1"/>
</dbReference>
<accession>A0A840PF33</accession>
<gene>
    <name evidence="7" type="primary">dnaK</name>
    <name evidence="10" type="ORF">HNP84_007535</name>
</gene>
<dbReference type="PROSITE" id="PS00297">
    <property type="entry name" value="HSP70_1"/>
    <property type="match status" value="1"/>
</dbReference>
<dbReference type="InterPro" id="IPR018181">
    <property type="entry name" value="Heat_shock_70_CS"/>
</dbReference>
<feature type="modified residue" description="Phosphothreonine; by autocatalysis" evidence="7">
    <location>
        <position position="179"/>
    </location>
</feature>
<dbReference type="InterPro" id="IPR029047">
    <property type="entry name" value="HSP70_peptide-bd_sf"/>
</dbReference>
<dbReference type="Gene3D" id="2.60.34.10">
    <property type="entry name" value="Substrate Binding Domain Of DNAk, Chain A, domain 1"/>
    <property type="match status" value="1"/>
</dbReference>
<dbReference type="HAMAP" id="MF_00332">
    <property type="entry name" value="DnaK"/>
    <property type="match status" value="1"/>
</dbReference>
<evidence type="ECO:0000256" key="5">
    <source>
        <dbReference type="ARBA" id="ARBA00023016"/>
    </source>
</evidence>
<dbReference type="Gene3D" id="3.90.640.10">
    <property type="entry name" value="Actin, Chain A, domain 4"/>
    <property type="match status" value="1"/>
</dbReference>
<evidence type="ECO:0000256" key="8">
    <source>
        <dbReference type="RuleBase" id="RU003322"/>
    </source>
</evidence>
<dbReference type="GO" id="GO:0051082">
    <property type="term" value="F:unfolded protein binding"/>
    <property type="evidence" value="ECO:0007669"/>
    <property type="project" value="InterPro"/>
</dbReference>
<dbReference type="InterPro" id="IPR029048">
    <property type="entry name" value="HSP70_C_sf"/>
</dbReference>
<evidence type="ECO:0000256" key="6">
    <source>
        <dbReference type="ARBA" id="ARBA00023186"/>
    </source>
</evidence>
<proteinExistence type="evidence at transcript level"/>
<keyword evidence="3 7" id="KW-0547">Nucleotide-binding</keyword>
<dbReference type="RefSeq" id="WP_185054680.1">
    <property type="nucleotide sequence ID" value="NZ_BAABIX010000002.1"/>
</dbReference>
<keyword evidence="6 7" id="KW-0143">Chaperone</keyword>